<dbReference type="AlphaFoldDB" id="A0A7Y9IAT4"/>
<gene>
    <name evidence="1" type="ORF">BKA15_004744</name>
</gene>
<dbReference type="RefSeq" id="WP_179754886.1">
    <property type="nucleotide sequence ID" value="NZ_JACCBU010000001.1"/>
</dbReference>
<dbReference type="SUPFAM" id="SSF51110">
    <property type="entry name" value="alpha-D-mannose-specific plant lectins"/>
    <property type="match status" value="1"/>
</dbReference>
<keyword evidence="2" id="KW-1185">Reference proteome</keyword>
<comment type="caution">
    <text evidence="1">The sequence shown here is derived from an EMBL/GenBank/DDBJ whole genome shotgun (WGS) entry which is preliminary data.</text>
</comment>
<reference evidence="1 2" key="1">
    <citation type="submission" date="2020-07" db="EMBL/GenBank/DDBJ databases">
        <title>Sequencing the genomes of 1000 actinobacteria strains.</title>
        <authorList>
            <person name="Klenk H.-P."/>
        </authorList>
    </citation>
    <scope>NUCLEOTIDE SEQUENCE [LARGE SCALE GENOMIC DNA]</scope>
    <source>
        <strain evidence="1 2">DSM 22083</strain>
    </source>
</reference>
<dbReference type="EMBL" id="JACCBU010000001">
    <property type="protein sequence ID" value="NYE73415.1"/>
    <property type="molecule type" value="Genomic_DNA"/>
</dbReference>
<evidence type="ECO:0000313" key="1">
    <source>
        <dbReference type="EMBL" id="NYE73415.1"/>
    </source>
</evidence>
<evidence type="ECO:0000313" key="2">
    <source>
        <dbReference type="Proteomes" id="UP000569914"/>
    </source>
</evidence>
<organism evidence="1 2">
    <name type="scientific">Microlunatus parietis</name>
    <dbReference type="NCBI Taxonomy" id="682979"/>
    <lineage>
        <taxon>Bacteria</taxon>
        <taxon>Bacillati</taxon>
        <taxon>Actinomycetota</taxon>
        <taxon>Actinomycetes</taxon>
        <taxon>Propionibacteriales</taxon>
        <taxon>Propionibacteriaceae</taxon>
        <taxon>Microlunatus</taxon>
    </lineage>
</organism>
<protein>
    <submittedName>
        <fullName evidence="1">Uncharacterized protein</fullName>
    </submittedName>
</protein>
<name>A0A7Y9IAT4_9ACTN</name>
<dbReference type="Gene3D" id="2.90.10.10">
    <property type="entry name" value="Bulb-type lectin domain"/>
    <property type="match status" value="1"/>
</dbReference>
<dbReference type="Proteomes" id="UP000569914">
    <property type="component" value="Unassembled WGS sequence"/>
</dbReference>
<proteinExistence type="predicted"/>
<dbReference type="InterPro" id="IPR036426">
    <property type="entry name" value="Bulb-type_lectin_dom_sf"/>
</dbReference>
<sequence>MTEIVRKAGTRMVRAGLAGAAAIVAVAGFQVATAPGAAAEPPGCSAQDHLDHTDILRPGRALCNGGSLLRMQENGDLVLRHIETGRACWHSKTFVAGASATFTPGKGTGPAGQARPYLQVGDHKIYGDNNILDLGSTANVNAKGELWVGYRLVGKC</sequence>
<accession>A0A7Y9IAT4</accession>